<accession>A0A8K0SG39</accession>
<proteinExistence type="predicted"/>
<dbReference type="Proteomes" id="UP000813444">
    <property type="component" value="Unassembled WGS sequence"/>
</dbReference>
<evidence type="ECO:0000259" key="1">
    <source>
        <dbReference type="Pfam" id="PF06985"/>
    </source>
</evidence>
<comment type="caution">
    <text evidence="2">The sequence shown here is derived from an EMBL/GenBank/DDBJ whole genome shotgun (WGS) entry which is preliminary data.</text>
</comment>
<dbReference type="Pfam" id="PF06985">
    <property type="entry name" value="HET"/>
    <property type="match status" value="1"/>
</dbReference>
<dbReference type="PANTHER" id="PTHR33112">
    <property type="entry name" value="DOMAIN PROTEIN, PUTATIVE-RELATED"/>
    <property type="match status" value="1"/>
</dbReference>
<dbReference type="InterPro" id="IPR010730">
    <property type="entry name" value="HET"/>
</dbReference>
<feature type="domain" description="Heterokaryon incompatibility" evidence="1">
    <location>
        <begin position="29"/>
        <end position="183"/>
    </location>
</feature>
<gene>
    <name evidence="2" type="ORF">B0I35DRAFT_364801</name>
</gene>
<evidence type="ECO:0000313" key="2">
    <source>
        <dbReference type="EMBL" id="KAH7303524.1"/>
    </source>
</evidence>
<dbReference type="PANTHER" id="PTHR33112:SF16">
    <property type="entry name" value="HETEROKARYON INCOMPATIBILITY DOMAIN-CONTAINING PROTEIN"/>
    <property type="match status" value="1"/>
</dbReference>
<reference evidence="2" key="1">
    <citation type="journal article" date="2021" name="Nat. Commun.">
        <title>Genetic determinants of endophytism in the Arabidopsis root mycobiome.</title>
        <authorList>
            <person name="Mesny F."/>
            <person name="Miyauchi S."/>
            <person name="Thiergart T."/>
            <person name="Pickel B."/>
            <person name="Atanasova L."/>
            <person name="Karlsson M."/>
            <person name="Huettel B."/>
            <person name="Barry K.W."/>
            <person name="Haridas S."/>
            <person name="Chen C."/>
            <person name="Bauer D."/>
            <person name="Andreopoulos W."/>
            <person name="Pangilinan J."/>
            <person name="LaButti K."/>
            <person name="Riley R."/>
            <person name="Lipzen A."/>
            <person name="Clum A."/>
            <person name="Drula E."/>
            <person name="Henrissat B."/>
            <person name="Kohler A."/>
            <person name="Grigoriev I.V."/>
            <person name="Martin F.M."/>
            <person name="Hacquard S."/>
        </authorList>
    </citation>
    <scope>NUCLEOTIDE SEQUENCE</scope>
    <source>
        <strain evidence="2">MPI-CAGE-CH-0235</strain>
    </source>
</reference>
<protein>
    <submittedName>
        <fullName evidence="2">Heterokaryon incompatibility protein-domain-containing protein</fullName>
    </submittedName>
</protein>
<keyword evidence="3" id="KW-1185">Reference proteome</keyword>
<evidence type="ECO:0000313" key="3">
    <source>
        <dbReference type="Proteomes" id="UP000813444"/>
    </source>
</evidence>
<organism evidence="2 3">
    <name type="scientific">Stachybotrys elegans</name>
    <dbReference type="NCBI Taxonomy" id="80388"/>
    <lineage>
        <taxon>Eukaryota</taxon>
        <taxon>Fungi</taxon>
        <taxon>Dikarya</taxon>
        <taxon>Ascomycota</taxon>
        <taxon>Pezizomycotina</taxon>
        <taxon>Sordariomycetes</taxon>
        <taxon>Hypocreomycetidae</taxon>
        <taxon>Hypocreales</taxon>
        <taxon>Stachybotryaceae</taxon>
        <taxon>Stachybotrys</taxon>
    </lineage>
</organism>
<dbReference type="EMBL" id="JAGPNK010000032">
    <property type="protein sequence ID" value="KAH7303524.1"/>
    <property type="molecule type" value="Genomic_DNA"/>
</dbReference>
<sequence length="422" mass="47747">MPTRVIDVGAPNGSEEPRLYITGGSRGSYVALSYCWGNSQSLTTTKESIHSRIQQIPMTTLPKTLQDAVTVTRKLRIRYLWIDALCIIQDSREDWEAESEKMAIVYEYAYITIAAAFANSTQEGMLQRKNILRVSLSPNGTCADDAGNLQLNDAEYHVEFRSSNLLKAFITEPLTGRAWVKQEQLLSRRILYFTRDRLIWICREESLDEHGRTRLPRDLWWSNILDYSGRLLSYKADKLSALAGITQAFQKNTGNYPLAGLWLEDLFHDLFWVPTIPTSRPPLEGFPSWSWASMDGEVMATEFKDGDPTFDPRVDVLDIKLSWSGKPLVSAITEGSIEVRGRLIWTECVLSSCNFGSRREWDIQLAPKWHSGGPSEDSIGYCFLDRVGPEGVSRRYAWCLMVMGFGLCQVLVLESVDGSATR</sequence>
<name>A0A8K0SG39_9HYPO</name>
<dbReference type="OrthoDB" id="47007at2759"/>
<dbReference type="AlphaFoldDB" id="A0A8K0SG39"/>